<name>A0ABS5QKI1_9BACT</name>
<organism evidence="2 3">
    <name type="scientific">Candidatus Vampirococcus lugosii</name>
    <dbReference type="NCBI Taxonomy" id="2789015"/>
    <lineage>
        <taxon>Bacteria</taxon>
        <taxon>Candidatus Absconditibacteriota</taxon>
        <taxon>Vampirococcus</taxon>
    </lineage>
</organism>
<sequence>MENMTERFDCTKNGESELIKSTKNNILKLFNSDLEAIRYIDEELQILYDEVYLRVSRGMGNLHEEEKERVEKVNKEVNKLRKVKAEIMKNN</sequence>
<keyword evidence="3" id="KW-1185">Reference proteome</keyword>
<feature type="coiled-coil region" evidence="1">
    <location>
        <begin position="63"/>
        <end position="90"/>
    </location>
</feature>
<evidence type="ECO:0000256" key="1">
    <source>
        <dbReference type="SAM" id="Coils"/>
    </source>
</evidence>
<keyword evidence="1" id="KW-0175">Coiled coil</keyword>
<comment type="caution">
    <text evidence="2">The sequence shown here is derived from an EMBL/GenBank/DDBJ whole genome shotgun (WGS) entry which is preliminary data.</text>
</comment>
<dbReference type="EMBL" id="JAEDAM010000013">
    <property type="protein sequence ID" value="MBS8121736.1"/>
    <property type="molecule type" value="Genomic_DNA"/>
</dbReference>
<accession>A0ABS5QKI1</accession>
<protein>
    <submittedName>
        <fullName evidence="2">Uncharacterized protein</fullName>
    </submittedName>
</protein>
<reference evidence="2 3" key="1">
    <citation type="journal article" date="2021" name="Nat. Commun.">
        <title>Reductive evolution and unique predatory mode in the CPR bacterium Vampirococcus lugosii.</title>
        <authorList>
            <person name="Moreira D."/>
            <person name="Zivanovic Y."/>
            <person name="Lopez-Archilla A.I."/>
            <person name="Iniesto M."/>
            <person name="Lopez-Garcia P."/>
        </authorList>
    </citation>
    <scope>NUCLEOTIDE SEQUENCE [LARGE SCALE GENOMIC DNA]</scope>
    <source>
        <strain evidence="2">Chiprana</strain>
    </source>
</reference>
<evidence type="ECO:0000313" key="3">
    <source>
        <dbReference type="Proteomes" id="UP000680365"/>
    </source>
</evidence>
<evidence type="ECO:0000313" key="2">
    <source>
        <dbReference type="EMBL" id="MBS8121736.1"/>
    </source>
</evidence>
<dbReference type="Proteomes" id="UP000680365">
    <property type="component" value="Unassembled WGS sequence"/>
</dbReference>
<proteinExistence type="predicted"/>
<dbReference type="RefSeq" id="WP_213348561.1">
    <property type="nucleotide sequence ID" value="NZ_JAEDAM010000013.1"/>
</dbReference>
<gene>
    <name evidence="2" type="ORF">VAMP_22n147</name>
</gene>